<accession>A0A2T3AV68</accession>
<evidence type="ECO:0000259" key="2">
    <source>
        <dbReference type="Pfam" id="PF20150"/>
    </source>
</evidence>
<gene>
    <name evidence="3" type="ORF">M430DRAFT_36661</name>
</gene>
<dbReference type="GeneID" id="36575053"/>
<dbReference type="Proteomes" id="UP000241818">
    <property type="component" value="Unassembled WGS sequence"/>
</dbReference>
<dbReference type="PANTHER" id="PTHR35910:SF6">
    <property type="entry name" value="2EXR DOMAIN-CONTAINING PROTEIN"/>
    <property type="match status" value="1"/>
</dbReference>
<dbReference type="InParanoid" id="A0A2T3AV68"/>
<keyword evidence="4" id="KW-1185">Reference proteome</keyword>
<reference evidence="3 4" key="1">
    <citation type="journal article" date="2018" name="New Phytol.">
        <title>Comparative genomics and transcriptomics depict ericoid mycorrhizal fungi as versatile saprotrophs and plant mutualists.</title>
        <authorList>
            <person name="Martino E."/>
            <person name="Morin E."/>
            <person name="Grelet G.A."/>
            <person name="Kuo A."/>
            <person name="Kohler A."/>
            <person name="Daghino S."/>
            <person name="Barry K.W."/>
            <person name="Cichocki N."/>
            <person name="Clum A."/>
            <person name="Dockter R.B."/>
            <person name="Hainaut M."/>
            <person name="Kuo R.C."/>
            <person name="LaButti K."/>
            <person name="Lindahl B.D."/>
            <person name="Lindquist E.A."/>
            <person name="Lipzen A."/>
            <person name="Khouja H.R."/>
            <person name="Magnuson J."/>
            <person name="Murat C."/>
            <person name="Ohm R.A."/>
            <person name="Singer S.W."/>
            <person name="Spatafora J.W."/>
            <person name="Wang M."/>
            <person name="Veneault-Fourrey C."/>
            <person name="Henrissat B."/>
            <person name="Grigoriev I.V."/>
            <person name="Martin F.M."/>
            <person name="Perotto S."/>
        </authorList>
    </citation>
    <scope>NUCLEOTIDE SEQUENCE [LARGE SCALE GENOMIC DNA]</scope>
    <source>
        <strain evidence="3 4">ATCC 22711</strain>
    </source>
</reference>
<dbReference type="RefSeq" id="XP_024718568.1">
    <property type="nucleotide sequence ID" value="XM_024866972.1"/>
</dbReference>
<dbReference type="EMBL" id="KZ679015">
    <property type="protein sequence ID" value="PSS12570.1"/>
    <property type="molecule type" value="Genomic_DNA"/>
</dbReference>
<dbReference type="Pfam" id="PF20150">
    <property type="entry name" value="2EXR"/>
    <property type="match status" value="1"/>
</dbReference>
<name>A0A2T3AV68_AMORE</name>
<dbReference type="OrthoDB" id="3513892at2759"/>
<dbReference type="InterPro" id="IPR045518">
    <property type="entry name" value="2EXR"/>
</dbReference>
<protein>
    <recommendedName>
        <fullName evidence="2">2EXR domain-containing protein</fullName>
    </recommendedName>
</protein>
<evidence type="ECO:0000313" key="4">
    <source>
        <dbReference type="Proteomes" id="UP000241818"/>
    </source>
</evidence>
<proteinExistence type="predicted"/>
<dbReference type="PANTHER" id="PTHR35910">
    <property type="entry name" value="2EXR DOMAIN-CONTAINING PROTEIN"/>
    <property type="match status" value="1"/>
</dbReference>
<dbReference type="AlphaFoldDB" id="A0A2T3AV68"/>
<feature type="domain" description="2EXR" evidence="2">
    <location>
        <begin position="19"/>
        <end position="98"/>
    </location>
</feature>
<feature type="compositionally biased region" description="Basic and acidic residues" evidence="1">
    <location>
        <begin position="281"/>
        <end position="296"/>
    </location>
</feature>
<evidence type="ECO:0000313" key="3">
    <source>
        <dbReference type="EMBL" id="PSS12570.1"/>
    </source>
</evidence>
<evidence type="ECO:0000256" key="1">
    <source>
        <dbReference type="SAM" id="MobiDB-lite"/>
    </source>
</evidence>
<sequence>MAYAPASANSKPNRPPLTFPLFPLLPPELRIRIWSLAAPHKRVLEIRSWGAGHYGPIKFTTHPHYLPVIFRVCKESRMEALRLYKRIEIGVSAAVRVPGRRYVPWNEHPANPNAARSRWRGWTAPLPSAAPHEPTSVYVSWENDIVYLGPEFKAQHLRLFLATKGEGKELEGLRYLAFDRKLWIGDADGRWDGLWNSLWSLREREHLREVIVVPDDEERCLADRWYYGKHEITMEEPEPEGHDGPLGGQKLATFVDTLDEWFERLWKGEISGEEDQEEEVDGKGDERDKEMGTERPRRPKVRVMSVRRNGQKMREYTDGISDIQKAMGDMRLWKTWTPPVRS</sequence>
<feature type="region of interest" description="Disordered" evidence="1">
    <location>
        <begin position="272"/>
        <end position="319"/>
    </location>
</feature>
<organism evidence="3 4">
    <name type="scientific">Amorphotheca resinae ATCC 22711</name>
    <dbReference type="NCBI Taxonomy" id="857342"/>
    <lineage>
        <taxon>Eukaryota</taxon>
        <taxon>Fungi</taxon>
        <taxon>Dikarya</taxon>
        <taxon>Ascomycota</taxon>
        <taxon>Pezizomycotina</taxon>
        <taxon>Leotiomycetes</taxon>
        <taxon>Helotiales</taxon>
        <taxon>Amorphothecaceae</taxon>
        <taxon>Amorphotheca</taxon>
    </lineage>
</organism>